<reference evidence="2" key="1">
    <citation type="submission" date="2016-10" db="EMBL/GenBank/DDBJ databases">
        <authorList>
            <person name="Varghese N."/>
            <person name="Submissions S."/>
        </authorList>
    </citation>
    <scope>NUCLEOTIDE SEQUENCE [LARGE SCALE GENOMIC DNA]</scope>
    <source>
        <strain evidence="2">CGMCC 1.10370</strain>
    </source>
</reference>
<organism evidence="1 2">
    <name type="scientific">Flavobacterium phragmitis</name>
    <dbReference type="NCBI Taxonomy" id="739143"/>
    <lineage>
        <taxon>Bacteria</taxon>
        <taxon>Pseudomonadati</taxon>
        <taxon>Bacteroidota</taxon>
        <taxon>Flavobacteriia</taxon>
        <taxon>Flavobacteriales</taxon>
        <taxon>Flavobacteriaceae</taxon>
        <taxon>Flavobacterium</taxon>
    </lineage>
</organism>
<dbReference type="RefSeq" id="WP_091498843.1">
    <property type="nucleotide sequence ID" value="NZ_FOMH01000019.1"/>
</dbReference>
<dbReference type="OrthoDB" id="1247236at2"/>
<dbReference type="PANTHER" id="PTHR38477:SF1">
    <property type="entry name" value="MUREIN L,D-TRANSPEPTIDASE CATALYTIC DOMAIN FAMILY PROTEIN"/>
    <property type="match status" value="1"/>
</dbReference>
<name>A0A1I1XCT6_9FLAO</name>
<dbReference type="AlphaFoldDB" id="A0A1I1XCT6"/>
<dbReference type="Proteomes" id="UP000199672">
    <property type="component" value="Unassembled WGS sequence"/>
</dbReference>
<sequence length="202" mass="23263">MKKILLICFFIVAAFAVYFFIDNEQNIAFLSSEESERVESQVSEIKRITESDSKYNKEIAFLIDMKIPSGKNRFFVYDLKTKKILDQGLVAHGSGSETGIKGKLKFSNIPNSFSTSLGRYSIGNHYMGKFGKAYKLYGLDETNNNAFKRDIVFHYYYDVPYKEKDGYICNSQGCPMVNKKYFDRLAKIIDSSESEIVMSIYY</sequence>
<protein>
    <submittedName>
        <fullName evidence="1">L,D-transpeptidase catalytic domain</fullName>
    </submittedName>
</protein>
<dbReference type="EMBL" id="FOMH01000019">
    <property type="protein sequence ID" value="SFE05175.1"/>
    <property type="molecule type" value="Genomic_DNA"/>
</dbReference>
<keyword evidence="2" id="KW-1185">Reference proteome</keyword>
<dbReference type="PANTHER" id="PTHR38477">
    <property type="entry name" value="HYPOTHETICAL EXPORTED PROTEIN"/>
    <property type="match status" value="1"/>
</dbReference>
<evidence type="ECO:0000313" key="2">
    <source>
        <dbReference type="Proteomes" id="UP000199672"/>
    </source>
</evidence>
<dbReference type="Pfam" id="PF13645">
    <property type="entry name" value="YkuD_2"/>
    <property type="match status" value="1"/>
</dbReference>
<evidence type="ECO:0000313" key="1">
    <source>
        <dbReference type="EMBL" id="SFE05175.1"/>
    </source>
</evidence>
<dbReference type="STRING" id="739143.SAMN05216297_11921"/>
<proteinExistence type="predicted"/>
<dbReference type="InterPro" id="IPR032676">
    <property type="entry name" value="YkuD_2"/>
</dbReference>
<accession>A0A1I1XCT6</accession>
<gene>
    <name evidence="1" type="ORF">SAMN05216297_11921</name>
</gene>